<protein>
    <submittedName>
        <fullName evidence="1">Uncharacterized protein</fullName>
    </submittedName>
</protein>
<dbReference type="Proteomes" id="UP000023152">
    <property type="component" value="Unassembled WGS sequence"/>
</dbReference>
<dbReference type="EMBL" id="ASPP01010741">
    <property type="protein sequence ID" value="ETO22431.1"/>
    <property type="molecule type" value="Genomic_DNA"/>
</dbReference>
<keyword evidence="2" id="KW-1185">Reference proteome</keyword>
<name>X6N8T2_RETFI</name>
<sequence>MIYRFDLDLDDPKNASPEINNCSHVYTFPPLAYWFLPMVKHYLVKDKDTINDCAGGYTHRLFQWKFTSQNKNFPGSTLKRINDTFIRWKKPQSQPRTNMPSSSSLSHKYANSDCERWERAMFQTKLFRNGVHDFANVLPYLFYHGYVNECGLFSAMYQDLVDIISTRVGMQFSQFNSLSEDLLEELACALKHKGVCVQTHVAQKHKYYKKRERNKSKHYILVNAEEAWS</sequence>
<proteinExistence type="predicted"/>
<reference evidence="1 2" key="1">
    <citation type="journal article" date="2013" name="Curr. Biol.">
        <title>The Genome of the Foraminiferan Reticulomyxa filosa.</title>
        <authorList>
            <person name="Glockner G."/>
            <person name="Hulsmann N."/>
            <person name="Schleicher M."/>
            <person name="Noegel A.A."/>
            <person name="Eichinger L."/>
            <person name="Gallinger C."/>
            <person name="Pawlowski J."/>
            <person name="Sierra R."/>
            <person name="Euteneuer U."/>
            <person name="Pillet L."/>
            <person name="Moustafa A."/>
            <person name="Platzer M."/>
            <person name="Groth M."/>
            <person name="Szafranski K."/>
            <person name="Schliwa M."/>
        </authorList>
    </citation>
    <scope>NUCLEOTIDE SEQUENCE [LARGE SCALE GENOMIC DNA]</scope>
</reference>
<gene>
    <name evidence="1" type="ORF">RFI_14766</name>
</gene>
<organism evidence="1 2">
    <name type="scientific">Reticulomyxa filosa</name>
    <dbReference type="NCBI Taxonomy" id="46433"/>
    <lineage>
        <taxon>Eukaryota</taxon>
        <taxon>Sar</taxon>
        <taxon>Rhizaria</taxon>
        <taxon>Retaria</taxon>
        <taxon>Foraminifera</taxon>
        <taxon>Monothalamids</taxon>
        <taxon>Reticulomyxidae</taxon>
        <taxon>Reticulomyxa</taxon>
    </lineage>
</organism>
<evidence type="ECO:0000313" key="2">
    <source>
        <dbReference type="Proteomes" id="UP000023152"/>
    </source>
</evidence>
<accession>X6N8T2</accession>
<evidence type="ECO:0000313" key="1">
    <source>
        <dbReference type="EMBL" id="ETO22431.1"/>
    </source>
</evidence>
<comment type="caution">
    <text evidence="1">The sequence shown here is derived from an EMBL/GenBank/DDBJ whole genome shotgun (WGS) entry which is preliminary data.</text>
</comment>
<dbReference type="AlphaFoldDB" id="X6N8T2"/>